<evidence type="ECO:0000313" key="2">
    <source>
        <dbReference type="Proteomes" id="UP000254329"/>
    </source>
</evidence>
<gene>
    <name evidence="1" type="ORF">NCTC1659_02344</name>
</gene>
<dbReference type="STRING" id="733.B0186_04475"/>
<organism evidence="1 2">
    <name type="scientific">Canicola haemoglobinophilus</name>
    <dbReference type="NCBI Taxonomy" id="733"/>
    <lineage>
        <taxon>Bacteria</taxon>
        <taxon>Pseudomonadati</taxon>
        <taxon>Pseudomonadota</taxon>
        <taxon>Gammaproteobacteria</taxon>
        <taxon>Pasteurellales</taxon>
        <taxon>Pasteurellaceae</taxon>
        <taxon>Canicola</taxon>
    </lineage>
</organism>
<name>A0A1V4B1W8_9PAST</name>
<proteinExistence type="predicted"/>
<dbReference type="Proteomes" id="UP000254329">
    <property type="component" value="Unassembled WGS sequence"/>
</dbReference>
<dbReference type="AlphaFoldDB" id="A0A1V4B1W8"/>
<dbReference type="EMBL" id="UGHF01000001">
    <property type="protein sequence ID" value="STO61038.1"/>
    <property type="molecule type" value="Genomic_DNA"/>
</dbReference>
<dbReference type="RefSeq" id="WP_078218195.1">
    <property type="nucleotide sequence ID" value="NZ_MUXZ01000010.1"/>
</dbReference>
<accession>A0A1V4B1W8</accession>
<keyword evidence="2" id="KW-1185">Reference proteome</keyword>
<sequence length="286" mass="34088">MTKINLPPRKWYSLEKAIREIKKRTGEELDIEDLLHYWAIGKLDFSTRFIKSKYRITISDLIFNPKDIEITYYFSSKDVNLRDFNKFELCIFDRINNKNIEDNNNLNVEALLRIFPPYFIYTPESMREIINNGIPFYSNLSLISPSEFKDSFGINLAIKLDKEFHINLENICIFENDINRFLNNSSQNNHEKIFIRNAFKKTHGRQEKELKSIILNIAKATFEAKPIHSRNKLVNSIYNHLEKYYFEEYEQIDTRTIDNYLKEAGIGNQRTRSKEPVQIIDKYKTE</sequence>
<protein>
    <submittedName>
        <fullName evidence="1">Uncharacterized protein</fullName>
    </submittedName>
</protein>
<evidence type="ECO:0000313" key="1">
    <source>
        <dbReference type="EMBL" id="STO61038.1"/>
    </source>
</evidence>
<reference evidence="1 2" key="1">
    <citation type="submission" date="2018-06" db="EMBL/GenBank/DDBJ databases">
        <authorList>
            <consortium name="Pathogen Informatics"/>
            <person name="Doyle S."/>
        </authorList>
    </citation>
    <scope>NUCLEOTIDE SEQUENCE [LARGE SCALE GENOMIC DNA]</scope>
    <source>
        <strain evidence="1 2">NCTC1659</strain>
    </source>
</reference>